<dbReference type="EMBL" id="UYSL01020532">
    <property type="protein sequence ID" value="VDL75056.1"/>
    <property type="molecule type" value="Genomic_DNA"/>
</dbReference>
<keyword evidence="2" id="KW-1185">Reference proteome</keyword>
<dbReference type="AlphaFoldDB" id="A0A0N4Y5Z4"/>
<protein>
    <submittedName>
        <fullName evidence="1 3">Uncharacterized protein</fullName>
    </submittedName>
</protein>
<gene>
    <name evidence="1" type="ORF">NBR_LOCUS11467</name>
</gene>
<dbReference type="Proteomes" id="UP000271162">
    <property type="component" value="Unassembled WGS sequence"/>
</dbReference>
<evidence type="ECO:0000313" key="2">
    <source>
        <dbReference type="Proteomes" id="UP000271162"/>
    </source>
</evidence>
<proteinExistence type="predicted"/>
<sequence>MLGVTRFIQARDDIRSSELRGQSKIRDAVAWAKLSKIRWAGHVMRLRDDRLTRAVTYPRRDELHKEGADFELTTNMSNTKFMKNEFADENSVRVQRASLEEVTEYICMFTLVDS</sequence>
<evidence type="ECO:0000313" key="3">
    <source>
        <dbReference type="WBParaSite" id="NBR_0001146601-mRNA-1"/>
    </source>
</evidence>
<dbReference type="WBParaSite" id="NBR_0001146601-mRNA-1">
    <property type="protein sequence ID" value="NBR_0001146601-mRNA-1"/>
    <property type="gene ID" value="NBR_0001146601"/>
</dbReference>
<accession>A0A0N4Y5Z4</accession>
<name>A0A0N4Y5Z4_NIPBR</name>
<organism evidence="3">
    <name type="scientific">Nippostrongylus brasiliensis</name>
    <name type="common">Rat hookworm</name>
    <dbReference type="NCBI Taxonomy" id="27835"/>
    <lineage>
        <taxon>Eukaryota</taxon>
        <taxon>Metazoa</taxon>
        <taxon>Ecdysozoa</taxon>
        <taxon>Nematoda</taxon>
        <taxon>Chromadorea</taxon>
        <taxon>Rhabditida</taxon>
        <taxon>Rhabditina</taxon>
        <taxon>Rhabditomorpha</taxon>
        <taxon>Strongyloidea</taxon>
        <taxon>Heligmosomidae</taxon>
        <taxon>Nippostrongylus</taxon>
    </lineage>
</organism>
<reference evidence="3" key="1">
    <citation type="submission" date="2017-02" db="UniProtKB">
        <authorList>
            <consortium name="WormBaseParasite"/>
        </authorList>
    </citation>
    <scope>IDENTIFICATION</scope>
</reference>
<evidence type="ECO:0000313" key="1">
    <source>
        <dbReference type="EMBL" id="VDL75056.1"/>
    </source>
</evidence>
<reference evidence="1 2" key="2">
    <citation type="submission" date="2018-11" db="EMBL/GenBank/DDBJ databases">
        <authorList>
            <consortium name="Pathogen Informatics"/>
        </authorList>
    </citation>
    <scope>NUCLEOTIDE SEQUENCE [LARGE SCALE GENOMIC DNA]</scope>
</reference>